<dbReference type="InterPro" id="IPR046349">
    <property type="entry name" value="C1-like_sf"/>
</dbReference>
<dbReference type="Proteomes" id="UP000250140">
    <property type="component" value="Unassembled WGS sequence"/>
</dbReference>
<dbReference type="Pfam" id="PF03456">
    <property type="entry name" value="uDENN"/>
    <property type="match status" value="1"/>
</dbReference>
<evidence type="ECO:0000313" key="8">
    <source>
        <dbReference type="EMBL" id="OCL13882.1"/>
    </source>
</evidence>
<feature type="region of interest" description="Disordered" evidence="5">
    <location>
        <begin position="34"/>
        <end position="121"/>
    </location>
</feature>
<dbReference type="InterPro" id="IPR005113">
    <property type="entry name" value="uDENN_dom"/>
</dbReference>
<feature type="region of interest" description="Disordered" evidence="5">
    <location>
        <begin position="707"/>
        <end position="739"/>
    </location>
</feature>
<protein>
    <submittedName>
        <fullName evidence="8">DDENN domain-containing protein</fullName>
    </submittedName>
</protein>
<evidence type="ECO:0000256" key="2">
    <source>
        <dbReference type="ARBA" id="ARBA00022737"/>
    </source>
</evidence>
<dbReference type="InterPro" id="IPR037516">
    <property type="entry name" value="Tripartite_DENN"/>
</dbReference>
<keyword evidence="4" id="KW-0175">Coiled coil</keyword>
<evidence type="ECO:0000256" key="4">
    <source>
        <dbReference type="SAM" id="Coils"/>
    </source>
</evidence>
<dbReference type="SMART" id="SM00799">
    <property type="entry name" value="DENN"/>
    <property type="match status" value="1"/>
</dbReference>
<accession>A0A8E2FB21</accession>
<dbReference type="CDD" id="cd00029">
    <property type="entry name" value="C1"/>
    <property type="match status" value="1"/>
</dbReference>
<dbReference type="Pfam" id="PF02141">
    <property type="entry name" value="DENN"/>
    <property type="match status" value="1"/>
</dbReference>
<dbReference type="PANTHER" id="PTHR12296">
    <property type="entry name" value="DENN DOMAIN-CONTAINING PROTEIN 4"/>
    <property type="match status" value="1"/>
</dbReference>
<feature type="coiled-coil region" evidence="4">
    <location>
        <begin position="361"/>
        <end position="388"/>
    </location>
</feature>
<dbReference type="InterPro" id="IPR043153">
    <property type="entry name" value="DENN_C"/>
</dbReference>
<name>A0A8E2FB21_9PEZI</name>
<dbReference type="GO" id="GO:0032483">
    <property type="term" value="P:regulation of Rab protein signal transduction"/>
    <property type="evidence" value="ECO:0007669"/>
    <property type="project" value="TreeGrafter"/>
</dbReference>
<dbReference type="PROSITE" id="PS50211">
    <property type="entry name" value="DENN"/>
    <property type="match status" value="1"/>
</dbReference>
<dbReference type="OrthoDB" id="6019893at2759"/>
<dbReference type="InterPro" id="IPR005112">
    <property type="entry name" value="dDENN_dom"/>
</dbReference>
<dbReference type="Pfam" id="PF03455">
    <property type="entry name" value="dDENN"/>
    <property type="match status" value="1"/>
</dbReference>
<dbReference type="GO" id="GO:0046872">
    <property type="term" value="F:metal ion binding"/>
    <property type="evidence" value="ECO:0007669"/>
    <property type="project" value="UniProtKB-KW"/>
</dbReference>
<organism evidence="8 9">
    <name type="scientific">Glonium stellatum</name>
    <dbReference type="NCBI Taxonomy" id="574774"/>
    <lineage>
        <taxon>Eukaryota</taxon>
        <taxon>Fungi</taxon>
        <taxon>Dikarya</taxon>
        <taxon>Ascomycota</taxon>
        <taxon>Pezizomycotina</taxon>
        <taxon>Dothideomycetes</taxon>
        <taxon>Pleosporomycetidae</taxon>
        <taxon>Gloniales</taxon>
        <taxon>Gloniaceae</taxon>
        <taxon>Glonium</taxon>
    </lineage>
</organism>
<dbReference type="PROSITE" id="PS50081">
    <property type="entry name" value="ZF_DAG_PE_2"/>
    <property type="match status" value="1"/>
</dbReference>
<keyword evidence="3" id="KW-0862">Zinc</keyword>
<dbReference type="Pfam" id="PF03107">
    <property type="entry name" value="C1_2"/>
    <property type="match status" value="1"/>
</dbReference>
<evidence type="ECO:0000259" key="7">
    <source>
        <dbReference type="PROSITE" id="PS50211"/>
    </source>
</evidence>
<dbReference type="SUPFAM" id="SSF57889">
    <property type="entry name" value="Cysteine-rich domain"/>
    <property type="match status" value="1"/>
</dbReference>
<keyword evidence="9" id="KW-1185">Reference proteome</keyword>
<feature type="domain" description="Phorbol-ester/DAG-type" evidence="6">
    <location>
        <begin position="852"/>
        <end position="899"/>
    </location>
</feature>
<evidence type="ECO:0000313" key="9">
    <source>
        <dbReference type="Proteomes" id="UP000250140"/>
    </source>
</evidence>
<evidence type="ECO:0000256" key="1">
    <source>
        <dbReference type="ARBA" id="ARBA00022723"/>
    </source>
</evidence>
<keyword evidence="2" id="KW-0677">Repeat</keyword>
<dbReference type="SMART" id="SM00801">
    <property type="entry name" value="dDENN"/>
    <property type="match status" value="1"/>
</dbReference>
<sequence>MAPIASSTDNSSIPLADYFFISGIESSQVYDDRAQSNGVAAPPVDVDATIEEDKALETESSIRPTSSEGLSNGDGTNRRSARLSFEPRKSVSSTIGPDQKNTASNRSSTTIKGIQVGGSGLSDADFEHALRKFASERETFLEEIQFNTEVAPQQSRPPKPRPKPQRIVNEDVGNLRSGVGSIRRRISTMSSLKRQPSMARQASIRTSRRLSGYNSVIPAPQPFQPAPNMHPLKRTYEPVLLDRYPPKNMVDELKRRNPFPDYVPMFAFPNDVTVVSSDERPKATWHGFAMTNGDNSKLHGICLVTWLPLNPKAAEALERQCEEWRRANMTGEQRELASSLGERLAGERAKLSRLLAKLPTVASGSDERENLEDDISNVEEKIGLMTDLLRPVRHGAASKIDGLTDGETGLWIPRAYGVLGRDGTLTSFWKEWLKAVVVPMTNGGVLRVPPSSPRIGMWQPLERYVVNLCAEAPSPMTSITQVEIAVRELRMYARKEAVNEIPGSRNTDLYALFRCLSIPNIVTLFECVLSEARIILRSSHTAMLHLASAALAHLLYPFKWAGVFIPVLPARLIQALEAPCPYIVGIDKRYESVELPEDDFVLVDLDQDTIESYVPPMPLPRQQRRKLVSLLQLSAPHHNRYGVPVGPPAYAQEAYPFDGFSSENPSIFTHKPPPSTLATYVGLNSASFGTAVGPGPESLVFNAFLQSRNDQSRGNDRPSTASTIKTGSPPSPKLSPISTVFPPVPTTPISRSDSGYALQANLREKRSGHFETSSRRSSSFGFERVPTLRRPSQAFLGHAPSTSTSSLSNEIRAPSSYAPSVYAQSTLAASTIMPGFLMQPVRNTETVRWVEGHCLQWRSQDEKTSCSVCDEKSDEGIYMCTGCNVCAHGRCASQICVVCPTAFRPDQVRAAFVRCFASLLYTYRRYLHSATGDQKKSGLIYRFNMDGFLGSMPRENAEYMSMLHQTQGFNEFIHERESKRSDDPSIKLFDQIILSKKNRGRTSIFHKSSTDFLSDTSDHLWRSAAATPPNARFPGDYRQVVSRIPAKLDPTLMKEPRVIQGVPRIPQAKARRKPIPSMLGPSPQPKTPPS</sequence>
<dbReference type="Gene3D" id="3.40.50.11500">
    <property type="match status" value="1"/>
</dbReference>
<feature type="region of interest" description="Disordered" evidence="5">
    <location>
        <begin position="147"/>
        <end position="170"/>
    </location>
</feature>
<dbReference type="GO" id="GO:0031410">
    <property type="term" value="C:cytoplasmic vesicle"/>
    <property type="evidence" value="ECO:0007669"/>
    <property type="project" value="TreeGrafter"/>
</dbReference>
<reference evidence="8 9" key="1">
    <citation type="journal article" date="2016" name="Nat. Commun.">
        <title>Ectomycorrhizal ecology is imprinted in the genome of the dominant symbiotic fungus Cenococcum geophilum.</title>
        <authorList>
            <consortium name="DOE Joint Genome Institute"/>
            <person name="Peter M."/>
            <person name="Kohler A."/>
            <person name="Ohm R.A."/>
            <person name="Kuo A."/>
            <person name="Krutzmann J."/>
            <person name="Morin E."/>
            <person name="Arend M."/>
            <person name="Barry K.W."/>
            <person name="Binder M."/>
            <person name="Choi C."/>
            <person name="Clum A."/>
            <person name="Copeland A."/>
            <person name="Grisel N."/>
            <person name="Haridas S."/>
            <person name="Kipfer T."/>
            <person name="LaButti K."/>
            <person name="Lindquist E."/>
            <person name="Lipzen A."/>
            <person name="Maire R."/>
            <person name="Meier B."/>
            <person name="Mihaltcheva S."/>
            <person name="Molinier V."/>
            <person name="Murat C."/>
            <person name="Poggeler S."/>
            <person name="Quandt C.A."/>
            <person name="Sperisen C."/>
            <person name="Tritt A."/>
            <person name="Tisserant E."/>
            <person name="Crous P.W."/>
            <person name="Henrissat B."/>
            <person name="Nehls U."/>
            <person name="Egli S."/>
            <person name="Spatafora J.W."/>
            <person name="Grigoriev I.V."/>
            <person name="Martin F.M."/>
        </authorList>
    </citation>
    <scope>NUCLEOTIDE SEQUENCE [LARGE SCALE GENOMIC DNA]</scope>
    <source>
        <strain evidence="8 9">CBS 207.34</strain>
    </source>
</reference>
<dbReference type="Gene3D" id="3.30.450.200">
    <property type="match status" value="1"/>
</dbReference>
<feature type="region of interest" description="Disordered" evidence="5">
    <location>
        <begin position="1057"/>
        <end position="1090"/>
    </location>
</feature>
<dbReference type="InterPro" id="IPR001194">
    <property type="entry name" value="cDENN_dom"/>
</dbReference>
<keyword evidence="1" id="KW-0479">Metal-binding</keyword>
<dbReference type="SMART" id="SM00800">
    <property type="entry name" value="uDENN"/>
    <property type="match status" value="1"/>
</dbReference>
<dbReference type="PANTHER" id="PTHR12296:SF21">
    <property type="entry name" value="DENN DOMAIN-CONTAINING PROTEIN 3"/>
    <property type="match status" value="1"/>
</dbReference>
<proteinExistence type="predicted"/>
<dbReference type="EMBL" id="KV748658">
    <property type="protein sequence ID" value="OCL13882.1"/>
    <property type="molecule type" value="Genomic_DNA"/>
</dbReference>
<evidence type="ECO:0000256" key="5">
    <source>
        <dbReference type="SAM" id="MobiDB-lite"/>
    </source>
</evidence>
<feature type="compositionally biased region" description="Polar residues" evidence="5">
    <location>
        <begin position="717"/>
        <end position="728"/>
    </location>
</feature>
<dbReference type="InterPro" id="IPR002219">
    <property type="entry name" value="PKC_DAG/PE"/>
</dbReference>
<dbReference type="InterPro" id="IPR004146">
    <property type="entry name" value="DC1"/>
</dbReference>
<gene>
    <name evidence="8" type="ORF">AOQ84DRAFT_79432</name>
</gene>
<evidence type="ECO:0000259" key="6">
    <source>
        <dbReference type="PROSITE" id="PS50081"/>
    </source>
</evidence>
<feature type="compositionally biased region" description="Polar residues" evidence="5">
    <location>
        <begin position="58"/>
        <end position="75"/>
    </location>
</feature>
<evidence type="ECO:0000256" key="3">
    <source>
        <dbReference type="ARBA" id="ARBA00022833"/>
    </source>
</evidence>
<feature type="domain" description="UDENN" evidence="7">
    <location>
        <begin position="222"/>
        <end position="983"/>
    </location>
</feature>
<dbReference type="InterPro" id="IPR051696">
    <property type="entry name" value="DENN_Domain_GEFs"/>
</dbReference>
<feature type="compositionally biased region" description="Polar residues" evidence="5">
    <location>
        <begin position="90"/>
        <end position="112"/>
    </location>
</feature>
<dbReference type="AlphaFoldDB" id="A0A8E2FB21"/>